<keyword evidence="2" id="KW-1185">Reference proteome</keyword>
<proteinExistence type="predicted"/>
<accession>A0ACB9MZU1</accession>
<name>A0ACB9MZU1_9MYRT</name>
<gene>
    <name evidence="1" type="ORF">MLD38_027999</name>
</gene>
<comment type="caution">
    <text evidence="1">The sequence shown here is derived from an EMBL/GenBank/DDBJ whole genome shotgun (WGS) entry which is preliminary data.</text>
</comment>
<dbReference type="Proteomes" id="UP001057402">
    <property type="component" value="Chromosome 8"/>
</dbReference>
<reference evidence="2" key="1">
    <citation type="journal article" date="2023" name="Front. Plant Sci.">
        <title>Chromosomal-level genome assembly of Melastoma candidum provides insights into trichome evolution.</title>
        <authorList>
            <person name="Zhong Y."/>
            <person name="Wu W."/>
            <person name="Sun C."/>
            <person name="Zou P."/>
            <person name="Liu Y."/>
            <person name="Dai S."/>
            <person name="Zhou R."/>
        </authorList>
    </citation>
    <scope>NUCLEOTIDE SEQUENCE [LARGE SCALE GENOMIC DNA]</scope>
</reference>
<organism evidence="1 2">
    <name type="scientific">Melastoma candidum</name>
    <dbReference type="NCBI Taxonomy" id="119954"/>
    <lineage>
        <taxon>Eukaryota</taxon>
        <taxon>Viridiplantae</taxon>
        <taxon>Streptophyta</taxon>
        <taxon>Embryophyta</taxon>
        <taxon>Tracheophyta</taxon>
        <taxon>Spermatophyta</taxon>
        <taxon>Magnoliopsida</taxon>
        <taxon>eudicotyledons</taxon>
        <taxon>Gunneridae</taxon>
        <taxon>Pentapetalae</taxon>
        <taxon>rosids</taxon>
        <taxon>malvids</taxon>
        <taxon>Myrtales</taxon>
        <taxon>Melastomataceae</taxon>
        <taxon>Melastomatoideae</taxon>
        <taxon>Melastomateae</taxon>
        <taxon>Melastoma</taxon>
    </lineage>
</organism>
<protein>
    <submittedName>
        <fullName evidence="1">Uncharacterized protein</fullName>
    </submittedName>
</protein>
<evidence type="ECO:0000313" key="1">
    <source>
        <dbReference type="EMBL" id="KAI4329632.1"/>
    </source>
</evidence>
<dbReference type="EMBL" id="CM042887">
    <property type="protein sequence ID" value="KAI4329632.1"/>
    <property type="molecule type" value="Genomic_DNA"/>
</dbReference>
<sequence>MLSECPAIFPPSTRSLKQLLFDLLRSSTTLRHASQVHSQIIVRDLSPKTFLLAELLSLYVSLGRLPCALSTFERINNPGTAAWNRIIVGYARGDQPRESFEFCCRMVGAGVLSDEYTYSSVLRACVREGMLREGVQIHGRAVKEGHCGNVFVKANLVGLYGGLAAEGGGMRYAQKVFDEMGERNVVCWNSLLLGYLREGDYDSMRKVFDEMPERNVISWTAVISGFAKDGKCRQALSLFQLMRRKDMELDQVALIAALTACAELGDLEQGRWIHLYILEKICMKGGKLLVSLNNALIHMYASCGLIDEAYKIFRKMPCRTTVSWTSVITGFAKHGFADGALSIFQMMLSLEKEDVKPDEVTFLGVLGACSRAGYVNEACHIFESMSTKWGIEPRIGHFGCMVDILSRAGHVEEAYKLIASMPLKPNEAIWGALLTGCRPQRNPEISALAARNLMELNPCNVARYLSLLSECYNAASHSWIQVGEAVHDFTDGDTTHRHADSIYRMLLRITQVRQEGHSDKADWCLGFH</sequence>
<evidence type="ECO:0000313" key="2">
    <source>
        <dbReference type="Proteomes" id="UP001057402"/>
    </source>
</evidence>